<comment type="caution">
    <text evidence="3">The sequence shown here is derived from an EMBL/GenBank/DDBJ whole genome shotgun (WGS) entry which is preliminary data.</text>
</comment>
<dbReference type="Proteomes" id="UP001195914">
    <property type="component" value="Unassembled WGS sequence"/>
</dbReference>
<proteinExistence type="predicted"/>
<dbReference type="Gene3D" id="3.40.50.150">
    <property type="entry name" value="Vaccinia Virus protein VP39"/>
    <property type="match status" value="1"/>
</dbReference>
<reference evidence="3" key="1">
    <citation type="journal article" date="2014" name="Nucleic Acids Res.">
        <title>The evolutionary dynamics of variant antigen genes in Babesia reveal a history of genomic innovation underlying host-parasite interaction.</title>
        <authorList>
            <person name="Jackson A.P."/>
            <person name="Otto T.D."/>
            <person name="Darby A."/>
            <person name="Ramaprasad A."/>
            <person name="Xia D."/>
            <person name="Echaide I.E."/>
            <person name="Farber M."/>
            <person name="Gahlot S."/>
            <person name="Gamble J."/>
            <person name="Gupta D."/>
            <person name="Gupta Y."/>
            <person name="Jackson L."/>
            <person name="Malandrin L."/>
            <person name="Malas T.B."/>
            <person name="Moussa E."/>
            <person name="Nair M."/>
            <person name="Reid A.J."/>
            <person name="Sanders M."/>
            <person name="Sharma J."/>
            <person name="Tracey A."/>
            <person name="Quail M.A."/>
            <person name="Weir W."/>
            <person name="Wastling J.M."/>
            <person name="Hall N."/>
            <person name="Willadsen P."/>
            <person name="Lingelbach K."/>
            <person name="Shiels B."/>
            <person name="Tait A."/>
            <person name="Berriman M."/>
            <person name="Allred D.R."/>
            <person name="Pain A."/>
        </authorList>
    </citation>
    <scope>NUCLEOTIDE SEQUENCE</scope>
    <source>
        <strain evidence="3">1802A</strain>
    </source>
</reference>
<dbReference type="Pfam" id="PF05971">
    <property type="entry name" value="Methyltransf_10"/>
    <property type="match status" value="2"/>
</dbReference>
<evidence type="ECO:0000313" key="3">
    <source>
        <dbReference type="EMBL" id="KAK1932705.1"/>
    </source>
</evidence>
<dbReference type="InterPro" id="IPR010286">
    <property type="entry name" value="METTL16/RlmF"/>
</dbReference>
<dbReference type="PANTHER" id="PTHR13393:SF0">
    <property type="entry name" value="RNA N6-ADENOSINE-METHYLTRANSFERASE METTL16"/>
    <property type="match status" value="1"/>
</dbReference>
<dbReference type="GO" id="GO:0070475">
    <property type="term" value="P:rRNA base methylation"/>
    <property type="evidence" value="ECO:0007669"/>
    <property type="project" value="TreeGrafter"/>
</dbReference>
<dbReference type="GO" id="GO:0005634">
    <property type="term" value="C:nucleus"/>
    <property type="evidence" value="ECO:0007669"/>
    <property type="project" value="TreeGrafter"/>
</dbReference>
<organism evidence="3 4">
    <name type="scientific">Babesia divergens</name>
    <dbReference type="NCBI Taxonomy" id="32595"/>
    <lineage>
        <taxon>Eukaryota</taxon>
        <taxon>Sar</taxon>
        <taxon>Alveolata</taxon>
        <taxon>Apicomplexa</taxon>
        <taxon>Aconoidasida</taxon>
        <taxon>Piroplasmida</taxon>
        <taxon>Babesiidae</taxon>
        <taxon>Babesia</taxon>
    </lineage>
</organism>
<dbReference type="GO" id="GO:0008168">
    <property type="term" value="F:methyltransferase activity"/>
    <property type="evidence" value="ECO:0007669"/>
    <property type="project" value="UniProtKB-KW"/>
</dbReference>
<dbReference type="EMBL" id="JAHBMH010000073">
    <property type="protein sequence ID" value="KAK1932705.1"/>
    <property type="molecule type" value="Genomic_DNA"/>
</dbReference>
<protein>
    <submittedName>
        <fullName evidence="3">Uncharacterized protein</fullName>
    </submittedName>
</protein>
<dbReference type="InterPro" id="IPR029063">
    <property type="entry name" value="SAM-dependent_MTases_sf"/>
</dbReference>
<name>A0AAD9LDS0_BABDI</name>
<keyword evidence="1" id="KW-0489">Methyltransferase</keyword>
<keyword evidence="4" id="KW-1185">Reference proteome</keyword>
<gene>
    <name evidence="3" type="ORF">X943_000440</name>
</gene>
<dbReference type="SUPFAM" id="SSF53335">
    <property type="entry name" value="S-adenosyl-L-methionine-dependent methyltransferases"/>
    <property type="match status" value="1"/>
</dbReference>
<dbReference type="CDD" id="cd02440">
    <property type="entry name" value="AdoMet_MTases"/>
    <property type="match status" value="1"/>
</dbReference>
<dbReference type="PANTHER" id="PTHR13393">
    <property type="entry name" value="SAM-DEPENDENT METHYLTRANSFERASE"/>
    <property type="match status" value="1"/>
</dbReference>
<evidence type="ECO:0000256" key="1">
    <source>
        <dbReference type="ARBA" id="ARBA00022603"/>
    </source>
</evidence>
<sequence length="460" mass="52572">MTKRARDQLGSSNECPHLDARHTGRLERKYMHVRSRHNDRDDFVALSRAFPVLRKHMLPNTKWKPHMPKYLMYHYDFVHPDSVYHLSKAILKITYGLNFYLPCGCLNGSCDPLLQEECSEESDSHSEQGIELDVNRYLSPCVPSRANYLHHAADLLHPANNMEQSLAQDIDAVKHDMLGTRGGSIPRGENIKVLDVGTGANCIYPLLGVTEYGWRFIASDVDPEALTIAKHNLKANNLLSLVEIRHQSDPLRMFRGVLRPDEFVHLTMCNPPFHSSLDQTNLNPRTTTCGTVSELVFPHENVGTFSIDANNKGERKRGEFAVTGQVNYTFSSNPEEHGELAFLEIMLVESRFYVHNVLWFTSLVAKLSTLKRIKGYIQVEMRRYNASSAKQVAYLDARIDRLLGKATEEVDEDLQIPVSSLHACEFRTFTLNQGRQTRWVIAWTYYNAAQRHRALKKAYN</sequence>
<evidence type="ECO:0000256" key="2">
    <source>
        <dbReference type="ARBA" id="ARBA00022679"/>
    </source>
</evidence>
<evidence type="ECO:0000313" key="4">
    <source>
        <dbReference type="Proteomes" id="UP001195914"/>
    </source>
</evidence>
<keyword evidence="2" id="KW-0808">Transferase</keyword>
<accession>A0AAD9LDS0</accession>
<reference evidence="3" key="2">
    <citation type="submission" date="2021-05" db="EMBL/GenBank/DDBJ databases">
        <authorList>
            <person name="Pain A."/>
        </authorList>
    </citation>
    <scope>NUCLEOTIDE SEQUENCE</scope>
    <source>
        <strain evidence="3">1802A</strain>
    </source>
</reference>
<dbReference type="AlphaFoldDB" id="A0AAD9LDS0"/>